<dbReference type="GO" id="GO:0008270">
    <property type="term" value="F:zinc ion binding"/>
    <property type="evidence" value="ECO:0007669"/>
    <property type="project" value="UniProtKB-KW"/>
</dbReference>
<evidence type="ECO:0000256" key="7">
    <source>
        <dbReference type="ARBA" id="ARBA00023242"/>
    </source>
</evidence>
<feature type="domain" description="DEUBAD" evidence="8">
    <location>
        <begin position="158"/>
        <end position="261"/>
    </location>
</feature>
<dbReference type="GO" id="GO:0003682">
    <property type="term" value="F:chromatin binding"/>
    <property type="evidence" value="ECO:0007669"/>
    <property type="project" value="TreeGrafter"/>
</dbReference>
<evidence type="ECO:0000256" key="1">
    <source>
        <dbReference type="ARBA" id="ARBA00004123"/>
    </source>
</evidence>
<evidence type="ECO:0000256" key="3">
    <source>
        <dbReference type="ARBA" id="ARBA00022771"/>
    </source>
</evidence>
<keyword evidence="6" id="KW-0804">Transcription</keyword>
<dbReference type="Proteomes" id="UP000036403">
    <property type="component" value="Unassembled WGS sequence"/>
</dbReference>
<dbReference type="GO" id="GO:0035517">
    <property type="term" value="C:PR-DUB complex"/>
    <property type="evidence" value="ECO:0007669"/>
    <property type="project" value="TreeGrafter"/>
</dbReference>
<sequence length="336" mass="37183">MPRQSYTACPDISFVDDVKAVGTVMDTDVELGKGEGCDTIPGCSGYSSMVHSKKVIKHALRQQAKRRRKNTTIAAGNSRALPRIVVKPLPPPPPSNDPPSPVNNVQHINTAAEEPAATMREVLASLPGFSLKSGRRRSTKRLSATAQLEAGLVDLESPASILASTSLRALLNRHTFQGLPPLYQRKLAQLLPAVDRQDAAISGLNNEFFARACLEWRKRLAEGEFTPENQQRLKMEAERDKNKLDPWKVKHFEPIWGEKREPKLKSSLHYITESRSSGAVTRSSLRLRLESNVDIPASEHVYPIVMTEDKVDTSCKTEISIKSSDNLANSEEGQEN</sequence>
<evidence type="ECO:0000256" key="4">
    <source>
        <dbReference type="ARBA" id="ARBA00022833"/>
    </source>
</evidence>
<dbReference type="OrthoDB" id="9348951at2759"/>
<dbReference type="STRING" id="67767.A0A0J7K1P3"/>
<dbReference type="GO" id="GO:0009887">
    <property type="term" value="P:animal organ morphogenesis"/>
    <property type="evidence" value="ECO:0007669"/>
    <property type="project" value="TreeGrafter"/>
</dbReference>
<comment type="caution">
    <text evidence="9">The sequence shown here is derived from an EMBL/GenBank/DDBJ whole genome shotgun (WGS) entry which is preliminary data.</text>
</comment>
<dbReference type="EMBL" id="LBMM01016603">
    <property type="protein sequence ID" value="KMQ84373.1"/>
    <property type="molecule type" value="Genomic_DNA"/>
</dbReference>
<reference evidence="9 10" key="1">
    <citation type="submission" date="2015-04" db="EMBL/GenBank/DDBJ databases">
        <title>Lasius niger genome sequencing.</title>
        <authorList>
            <person name="Konorov E.A."/>
            <person name="Nikitin M.A."/>
            <person name="Kirill M.V."/>
            <person name="Chang P."/>
        </authorList>
    </citation>
    <scope>NUCLEOTIDE SEQUENCE [LARGE SCALE GENOMIC DNA]</scope>
    <source>
        <tissue evidence="9">Whole</tissue>
    </source>
</reference>
<dbReference type="AlphaFoldDB" id="A0A0J7K1P3"/>
<accession>A0A0J7K1P3</accession>
<evidence type="ECO:0000259" key="8">
    <source>
        <dbReference type="PROSITE" id="PS51916"/>
    </source>
</evidence>
<dbReference type="PANTHER" id="PTHR13578:SF20">
    <property type="entry name" value="POLYCOMB PROTEIN ASX"/>
    <property type="match status" value="1"/>
</dbReference>
<keyword evidence="10" id="KW-1185">Reference proteome</keyword>
<dbReference type="GO" id="GO:0045944">
    <property type="term" value="P:positive regulation of transcription by RNA polymerase II"/>
    <property type="evidence" value="ECO:0007669"/>
    <property type="project" value="TreeGrafter"/>
</dbReference>
<keyword evidence="7" id="KW-0539">Nucleus</keyword>
<protein>
    <submittedName>
        <fullName evidence="9">Polycomb protein asx</fullName>
    </submittedName>
</protein>
<name>A0A0J7K1P3_LASNI</name>
<dbReference type="Pfam" id="PF13919">
    <property type="entry name" value="ASXH"/>
    <property type="match status" value="1"/>
</dbReference>
<dbReference type="PANTHER" id="PTHR13578">
    <property type="entry name" value="ADDITIONAL SEX COMBS LIKE PROTEIN ASXL"/>
    <property type="match status" value="1"/>
</dbReference>
<dbReference type="InterPro" id="IPR044867">
    <property type="entry name" value="DEUBAD_dom"/>
</dbReference>
<dbReference type="InterPro" id="IPR028020">
    <property type="entry name" value="ASX_DEUBAD_dom"/>
</dbReference>
<organism evidence="9 10">
    <name type="scientific">Lasius niger</name>
    <name type="common">Black garden ant</name>
    <dbReference type="NCBI Taxonomy" id="67767"/>
    <lineage>
        <taxon>Eukaryota</taxon>
        <taxon>Metazoa</taxon>
        <taxon>Ecdysozoa</taxon>
        <taxon>Arthropoda</taxon>
        <taxon>Hexapoda</taxon>
        <taxon>Insecta</taxon>
        <taxon>Pterygota</taxon>
        <taxon>Neoptera</taxon>
        <taxon>Endopterygota</taxon>
        <taxon>Hymenoptera</taxon>
        <taxon>Apocrita</taxon>
        <taxon>Aculeata</taxon>
        <taxon>Formicoidea</taxon>
        <taxon>Formicidae</taxon>
        <taxon>Formicinae</taxon>
        <taxon>Lasius</taxon>
        <taxon>Lasius</taxon>
    </lineage>
</organism>
<evidence type="ECO:0000313" key="9">
    <source>
        <dbReference type="EMBL" id="KMQ84373.1"/>
    </source>
</evidence>
<feature type="non-terminal residue" evidence="9">
    <location>
        <position position="336"/>
    </location>
</feature>
<keyword evidence="2" id="KW-0479">Metal-binding</keyword>
<dbReference type="PROSITE" id="PS51916">
    <property type="entry name" value="DEUBAD"/>
    <property type="match status" value="1"/>
</dbReference>
<dbReference type="PaxDb" id="67767-A0A0J7K1P3"/>
<keyword evidence="4" id="KW-0862">Zinc</keyword>
<gene>
    <name evidence="9" type="ORF">RF55_17871</name>
</gene>
<proteinExistence type="predicted"/>
<comment type="subcellular location">
    <subcellularLocation>
        <location evidence="1">Nucleus</location>
    </subcellularLocation>
</comment>
<keyword evidence="3" id="KW-0863">Zinc-finger</keyword>
<evidence type="ECO:0000256" key="5">
    <source>
        <dbReference type="ARBA" id="ARBA00023015"/>
    </source>
</evidence>
<keyword evidence="5" id="KW-0805">Transcription regulation</keyword>
<dbReference type="InterPro" id="IPR024811">
    <property type="entry name" value="ASX/ASX-like"/>
</dbReference>
<evidence type="ECO:0000256" key="6">
    <source>
        <dbReference type="ARBA" id="ARBA00023163"/>
    </source>
</evidence>
<evidence type="ECO:0000256" key="2">
    <source>
        <dbReference type="ARBA" id="ARBA00022723"/>
    </source>
</evidence>
<evidence type="ECO:0000313" key="10">
    <source>
        <dbReference type="Proteomes" id="UP000036403"/>
    </source>
</evidence>